<evidence type="ECO:0000256" key="1">
    <source>
        <dbReference type="SAM" id="Phobius"/>
    </source>
</evidence>
<reference evidence="2 3" key="1">
    <citation type="submission" date="2019-01" db="EMBL/GenBank/DDBJ databases">
        <authorList>
            <person name="Zhang S."/>
        </authorList>
    </citation>
    <scope>NUCLEOTIDE SEQUENCE [LARGE SCALE GENOMIC DNA]</scope>
    <source>
        <strain evidence="2 3">1626</strain>
    </source>
</reference>
<dbReference type="InterPro" id="IPR021218">
    <property type="entry name" value="DUF2784"/>
</dbReference>
<gene>
    <name evidence="2" type="ORF">E4582_00900</name>
</gene>
<dbReference type="Pfam" id="PF10861">
    <property type="entry name" value="DUF2784"/>
    <property type="match status" value="1"/>
</dbReference>
<evidence type="ECO:0000313" key="2">
    <source>
        <dbReference type="EMBL" id="TKS53473.1"/>
    </source>
</evidence>
<accession>A0A4Z1RBD3</accession>
<dbReference type="Proteomes" id="UP000298681">
    <property type="component" value="Unassembled WGS sequence"/>
</dbReference>
<protein>
    <submittedName>
        <fullName evidence="2">DUF2784 family protein</fullName>
    </submittedName>
</protein>
<name>A0A4Z1RBD3_9GAMM</name>
<dbReference type="EMBL" id="SPUH01000001">
    <property type="protein sequence ID" value="TKS53473.1"/>
    <property type="molecule type" value="Genomic_DNA"/>
</dbReference>
<dbReference type="RefSeq" id="WP_134672858.1">
    <property type="nucleotide sequence ID" value="NZ_SPUH01000001.1"/>
</dbReference>
<keyword evidence="1" id="KW-0472">Membrane</keyword>
<feature type="transmembrane region" description="Helical" evidence="1">
    <location>
        <begin position="49"/>
        <end position="67"/>
    </location>
</feature>
<comment type="caution">
    <text evidence="2">The sequence shown here is derived from an EMBL/GenBank/DDBJ whole genome shotgun (WGS) entry which is preliminary data.</text>
</comment>
<proteinExistence type="predicted"/>
<dbReference type="AlphaFoldDB" id="A0A4Z1RBD3"/>
<evidence type="ECO:0000313" key="3">
    <source>
        <dbReference type="Proteomes" id="UP000298681"/>
    </source>
</evidence>
<organism evidence="2 3">
    <name type="scientific">Luteimonas yindakuii</name>
    <dbReference type="NCBI Taxonomy" id="2565782"/>
    <lineage>
        <taxon>Bacteria</taxon>
        <taxon>Pseudomonadati</taxon>
        <taxon>Pseudomonadota</taxon>
        <taxon>Gammaproteobacteria</taxon>
        <taxon>Lysobacterales</taxon>
        <taxon>Lysobacteraceae</taxon>
        <taxon>Luteimonas</taxon>
    </lineage>
</organism>
<keyword evidence="1" id="KW-1133">Transmembrane helix</keyword>
<keyword evidence="1" id="KW-0812">Transmembrane</keyword>
<sequence>MRLIPPAVAAHLADALLAVHAGIALFAVVMLLAVLVGGPLGWRWVRHRWLRRLHLALLAVVAVQAWLGRLCPLTVWEQGLRAHAGQAPHAGSFVEYWLSRLLFFEAPWWVFVAAYSLVVGLALLAWWRWPPHPRR</sequence>
<keyword evidence="3" id="KW-1185">Reference proteome</keyword>
<feature type="transmembrane region" description="Helical" evidence="1">
    <location>
        <begin position="106"/>
        <end position="127"/>
    </location>
</feature>
<feature type="transmembrane region" description="Helical" evidence="1">
    <location>
        <begin position="15"/>
        <end position="37"/>
    </location>
</feature>